<comment type="caution">
    <text evidence="1">The sequence shown here is derived from an EMBL/GenBank/DDBJ whole genome shotgun (WGS) entry which is preliminary data.</text>
</comment>
<accession>A0A0C1U7G8</accession>
<keyword evidence="2" id="KW-1185">Reference proteome</keyword>
<dbReference type="AlphaFoldDB" id="A0A0C1U7G8"/>
<evidence type="ECO:0000313" key="1">
    <source>
        <dbReference type="EMBL" id="KIE43595.1"/>
    </source>
</evidence>
<name>A0A0C1U7G8_9BACT</name>
<reference evidence="1 2" key="1">
    <citation type="submission" date="2015-01" db="EMBL/GenBank/DDBJ databases">
        <title>Genome sequence of the anaerobic bacterium Geobacter soli GSS01, a dissimilatory Fe(III) reducer from soil.</title>
        <authorList>
            <person name="Yang G."/>
            <person name="Zhou S."/>
        </authorList>
    </citation>
    <scope>NUCLEOTIDE SEQUENCE [LARGE SCALE GENOMIC DNA]</scope>
    <source>
        <strain evidence="1 2">GSS01</strain>
    </source>
</reference>
<proteinExistence type="predicted"/>
<sequence>MDEAMKTCTVCGESFAPGAQQSPYEEAGEWLAAELWNDAGSLCSLCLENRAKLAMMYVIDR</sequence>
<dbReference type="EMBL" id="JXBL01000001">
    <property type="protein sequence ID" value="KIE43595.1"/>
    <property type="molecule type" value="Genomic_DNA"/>
</dbReference>
<organism evidence="1 2">
    <name type="scientific">Geobacter soli</name>
    <dbReference type="NCBI Taxonomy" id="1510391"/>
    <lineage>
        <taxon>Bacteria</taxon>
        <taxon>Pseudomonadati</taxon>
        <taxon>Thermodesulfobacteriota</taxon>
        <taxon>Desulfuromonadia</taxon>
        <taxon>Geobacterales</taxon>
        <taxon>Geobacteraceae</taxon>
        <taxon>Geobacter</taxon>
    </lineage>
</organism>
<evidence type="ECO:0000313" key="2">
    <source>
        <dbReference type="Proteomes" id="UP000031433"/>
    </source>
</evidence>
<protein>
    <submittedName>
        <fullName evidence="1">Uncharacterized protein</fullName>
    </submittedName>
</protein>
<dbReference type="Proteomes" id="UP000031433">
    <property type="component" value="Unassembled WGS sequence"/>
</dbReference>
<gene>
    <name evidence="1" type="ORF">SE37_13630</name>
</gene>